<dbReference type="RefSeq" id="WP_338549837.1">
    <property type="nucleotide sequence ID" value="NZ_CP146069.1"/>
</dbReference>
<gene>
    <name evidence="2" type="ORF">RZ517_02060</name>
</gene>
<keyword evidence="1" id="KW-0732">Signal</keyword>
<sequence>MAASQVIKFSLTALALGLYLSTSASSDDTAQPLTAAEIDLHLRGNTIKGAWSGEAYTQFFSEDGQTVYLQQNRRPDVGRWRVNSETNQYESWWEQTGWTGYTVLETKDGYAWKRGDDHEVFSMSAGKQIKW</sequence>
<name>A0ABZ2HKV1_9RHOB</name>
<dbReference type="EMBL" id="CP146069">
    <property type="protein sequence ID" value="WWR46997.1"/>
    <property type="molecule type" value="Genomic_DNA"/>
</dbReference>
<protein>
    <submittedName>
        <fullName evidence="2">Uncharacterized protein</fullName>
    </submittedName>
</protein>
<dbReference type="Proteomes" id="UP001364156">
    <property type="component" value="Chromosome"/>
</dbReference>
<feature type="signal peptide" evidence="1">
    <location>
        <begin position="1"/>
        <end position="26"/>
    </location>
</feature>
<evidence type="ECO:0000313" key="3">
    <source>
        <dbReference type="Proteomes" id="UP001364156"/>
    </source>
</evidence>
<keyword evidence="3" id="KW-1185">Reference proteome</keyword>
<evidence type="ECO:0000256" key="1">
    <source>
        <dbReference type="SAM" id="SignalP"/>
    </source>
</evidence>
<proteinExistence type="predicted"/>
<accession>A0ABZ2HKV1</accession>
<organism evidence="2 3">
    <name type="scientific">Roseovarius phycicola</name>
    <dbReference type="NCBI Taxonomy" id="3080976"/>
    <lineage>
        <taxon>Bacteria</taxon>
        <taxon>Pseudomonadati</taxon>
        <taxon>Pseudomonadota</taxon>
        <taxon>Alphaproteobacteria</taxon>
        <taxon>Rhodobacterales</taxon>
        <taxon>Roseobacteraceae</taxon>
        <taxon>Roseovarius</taxon>
    </lineage>
</organism>
<reference evidence="2 3" key="1">
    <citation type="submission" date="2023-10" db="EMBL/GenBank/DDBJ databases">
        <title>Roseovarius strain S88 nov., isolated from a marine algae.</title>
        <authorList>
            <person name="Lee M.W."/>
            <person name="Lee J.K."/>
            <person name="Kim J.M."/>
            <person name="Choi D.G."/>
            <person name="Baek J.H."/>
            <person name="Bayburt H."/>
            <person name="Jung J.J."/>
            <person name="Han D.M."/>
            <person name="Jeon C.O."/>
        </authorList>
    </citation>
    <scope>NUCLEOTIDE SEQUENCE [LARGE SCALE GENOMIC DNA]</scope>
    <source>
        <strain evidence="2 3">S88</strain>
    </source>
</reference>
<evidence type="ECO:0000313" key="2">
    <source>
        <dbReference type="EMBL" id="WWR46997.1"/>
    </source>
</evidence>
<feature type="chain" id="PRO_5045270242" evidence="1">
    <location>
        <begin position="27"/>
        <end position="131"/>
    </location>
</feature>